<dbReference type="CDD" id="cd06171">
    <property type="entry name" value="Sigma70_r4"/>
    <property type="match status" value="1"/>
</dbReference>
<proteinExistence type="inferred from homology"/>
<evidence type="ECO:0008006" key="10">
    <source>
        <dbReference type="Google" id="ProtNLM"/>
    </source>
</evidence>
<evidence type="ECO:0000313" key="8">
    <source>
        <dbReference type="EMBL" id="PWN05310.1"/>
    </source>
</evidence>
<keyword evidence="9" id="KW-1185">Reference proteome</keyword>
<evidence type="ECO:0000256" key="5">
    <source>
        <dbReference type="SAM" id="MobiDB-lite"/>
    </source>
</evidence>
<evidence type="ECO:0000256" key="4">
    <source>
        <dbReference type="ARBA" id="ARBA00023163"/>
    </source>
</evidence>
<evidence type="ECO:0000256" key="2">
    <source>
        <dbReference type="ARBA" id="ARBA00023015"/>
    </source>
</evidence>
<dbReference type="GO" id="GO:0003677">
    <property type="term" value="F:DNA binding"/>
    <property type="evidence" value="ECO:0007669"/>
    <property type="project" value="InterPro"/>
</dbReference>
<dbReference type="Proteomes" id="UP000245533">
    <property type="component" value="Unassembled WGS sequence"/>
</dbReference>
<feature type="compositionally biased region" description="Polar residues" evidence="5">
    <location>
        <begin position="109"/>
        <end position="124"/>
    </location>
</feature>
<dbReference type="SUPFAM" id="SSF88659">
    <property type="entry name" value="Sigma3 and sigma4 domains of RNA polymerase sigma factors"/>
    <property type="match status" value="1"/>
</dbReference>
<dbReference type="GO" id="GO:0006352">
    <property type="term" value="P:DNA-templated transcription initiation"/>
    <property type="evidence" value="ECO:0007669"/>
    <property type="project" value="InterPro"/>
</dbReference>
<comment type="caution">
    <text evidence="8">The sequence shown here is derived from an EMBL/GenBank/DDBJ whole genome shotgun (WGS) entry which is preliminary data.</text>
</comment>
<dbReference type="InterPro" id="IPR007627">
    <property type="entry name" value="RNA_pol_sigma70_r2"/>
</dbReference>
<dbReference type="InterPro" id="IPR013324">
    <property type="entry name" value="RNA_pol_sigma_r3/r4-like"/>
</dbReference>
<dbReference type="GO" id="GO:0016987">
    <property type="term" value="F:sigma factor activity"/>
    <property type="evidence" value="ECO:0007669"/>
    <property type="project" value="UniProtKB-KW"/>
</dbReference>
<dbReference type="Gene3D" id="1.10.1740.10">
    <property type="match status" value="1"/>
</dbReference>
<feature type="domain" description="RNA polymerase sigma-70 region 2" evidence="6">
    <location>
        <begin position="28"/>
        <end position="91"/>
    </location>
</feature>
<evidence type="ECO:0000256" key="3">
    <source>
        <dbReference type="ARBA" id="ARBA00023082"/>
    </source>
</evidence>
<dbReference type="NCBIfam" id="TIGR02985">
    <property type="entry name" value="Sig70_bacteroi1"/>
    <property type="match status" value="1"/>
</dbReference>
<evidence type="ECO:0000256" key="1">
    <source>
        <dbReference type="ARBA" id="ARBA00010641"/>
    </source>
</evidence>
<evidence type="ECO:0000259" key="6">
    <source>
        <dbReference type="Pfam" id="PF04542"/>
    </source>
</evidence>
<reference evidence="8 9" key="1">
    <citation type="submission" date="2018-05" db="EMBL/GenBank/DDBJ databases">
        <title>Rhodohalobacter halophilus gen. nov., sp. nov., a moderately halophilic member of the family Balneolaceae.</title>
        <authorList>
            <person name="Liu Z.-W."/>
        </authorList>
    </citation>
    <scope>NUCLEOTIDE SEQUENCE [LARGE SCALE GENOMIC DNA]</scope>
    <source>
        <strain evidence="8 9">8A47</strain>
    </source>
</reference>
<keyword evidence="4" id="KW-0804">Transcription</keyword>
<dbReference type="Gene3D" id="1.10.10.10">
    <property type="entry name" value="Winged helix-like DNA-binding domain superfamily/Winged helix DNA-binding domain"/>
    <property type="match status" value="1"/>
</dbReference>
<dbReference type="InterPro" id="IPR014284">
    <property type="entry name" value="RNA_pol_sigma-70_dom"/>
</dbReference>
<dbReference type="NCBIfam" id="TIGR02937">
    <property type="entry name" value="sigma70-ECF"/>
    <property type="match status" value="1"/>
</dbReference>
<comment type="similarity">
    <text evidence="1">Belongs to the sigma-70 factor family. ECF subfamily.</text>
</comment>
<feature type="region of interest" description="Disordered" evidence="5">
    <location>
        <begin position="96"/>
        <end position="124"/>
    </location>
</feature>
<accession>A0A316TLP8</accession>
<keyword evidence="2" id="KW-0805">Transcription regulation</keyword>
<dbReference type="RefSeq" id="WP_109647866.1">
    <property type="nucleotide sequence ID" value="NZ_QGGB01000010.1"/>
</dbReference>
<evidence type="ECO:0000313" key="9">
    <source>
        <dbReference type="Proteomes" id="UP000245533"/>
    </source>
</evidence>
<organism evidence="8 9">
    <name type="scientific">Rhodohalobacter mucosus</name>
    <dbReference type="NCBI Taxonomy" id="2079485"/>
    <lineage>
        <taxon>Bacteria</taxon>
        <taxon>Pseudomonadati</taxon>
        <taxon>Balneolota</taxon>
        <taxon>Balneolia</taxon>
        <taxon>Balneolales</taxon>
        <taxon>Balneolaceae</taxon>
        <taxon>Rhodohalobacter</taxon>
    </lineage>
</organism>
<dbReference type="InterPro" id="IPR013325">
    <property type="entry name" value="RNA_pol_sigma_r2"/>
</dbReference>
<dbReference type="Pfam" id="PF04542">
    <property type="entry name" value="Sigma70_r2"/>
    <property type="match status" value="1"/>
</dbReference>
<keyword evidence="3" id="KW-0731">Sigma factor</keyword>
<dbReference type="InterPro" id="IPR013249">
    <property type="entry name" value="RNA_pol_sigma70_r4_t2"/>
</dbReference>
<protein>
    <recommendedName>
        <fullName evidence="10">RNA polymerase sigma-70 factor, ECF subfamily</fullName>
    </recommendedName>
</protein>
<dbReference type="InterPro" id="IPR039425">
    <property type="entry name" value="RNA_pol_sigma-70-like"/>
</dbReference>
<sequence>MMSEIDDETINLLAARIRNEDRQAFDDLFRLLYPRLVYFSMRYVHDRDAACDMVQDAFVALWQKRSGIDPDQALRSYLYTAVRNRSLNWLQHSSNKNESIHDRPDMNLVSDNRTDTTAEQENDNKNSLSGLFRKWISELPDRRQEAFELSRFDGLSHDEIAGIMDVSPKTVNNHIVSALRHLRERYEQHRNTEAEE</sequence>
<name>A0A316TLP8_9BACT</name>
<gene>
    <name evidence="8" type="ORF">DDZ15_14655</name>
</gene>
<dbReference type="OrthoDB" id="659569at2"/>
<dbReference type="PANTHER" id="PTHR43133">
    <property type="entry name" value="RNA POLYMERASE ECF-TYPE SIGMA FACTO"/>
    <property type="match status" value="1"/>
</dbReference>
<dbReference type="AlphaFoldDB" id="A0A316TLP8"/>
<dbReference type="InterPro" id="IPR014327">
    <property type="entry name" value="RNA_pol_sigma70_bacteroid"/>
</dbReference>
<dbReference type="Pfam" id="PF08281">
    <property type="entry name" value="Sigma70_r4_2"/>
    <property type="match status" value="1"/>
</dbReference>
<dbReference type="SUPFAM" id="SSF88946">
    <property type="entry name" value="Sigma2 domain of RNA polymerase sigma factors"/>
    <property type="match status" value="1"/>
</dbReference>
<dbReference type="InterPro" id="IPR036388">
    <property type="entry name" value="WH-like_DNA-bd_sf"/>
</dbReference>
<dbReference type="PANTHER" id="PTHR43133:SF46">
    <property type="entry name" value="RNA POLYMERASE SIGMA-70 FACTOR ECF SUBFAMILY"/>
    <property type="match status" value="1"/>
</dbReference>
<evidence type="ECO:0000259" key="7">
    <source>
        <dbReference type="Pfam" id="PF08281"/>
    </source>
</evidence>
<dbReference type="EMBL" id="QGGB01000010">
    <property type="protein sequence ID" value="PWN05310.1"/>
    <property type="molecule type" value="Genomic_DNA"/>
</dbReference>
<feature type="domain" description="RNA polymerase sigma factor 70 region 4 type 2" evidence="7">
    <location>
        <begin position="134"/>
        <end position="182"/>
    </location>
</feature>